<evidence type="ECO:0000313" key="2">
    <source>
        <dbReference type="Proteomes" id="UP000515561"/>
    </source>
</evidence>
<protein>
    <submittedName>
        <fullName evidence="1">Uncharacterized protein</fullName>
    </submittedName>
</protein>
<dbReference type="EMBL" id="AP023367">
    <property type="protein sequence ID" value="BCJ95361.1"/>
    <property type="molecule type" value="Genomic_DNA"/>
</dbReference>
<evidence type="ECO:0000313" key="1">
    <source>
        <dbReference type="EMBL" id="BCJ95361.1"/>
    </source>
</evidence>
<reference evidence="1 2" key="1">
    <citation type="journal article" date="2016" name="Int. J. Syst. Evol. Microbiol.">
        <title>Descriptions of Anaerotaenia torta gen. nov., sp. nov. and Anaerocolumna cellulosilytica gen. nov., sp. nov. isolated from a methanogenic reactor of cattle waste.</title>
        <authorList>
            <person name="Uek A."/>
            <person name="Ohtaki Y."/>
            <person name="Kaku N."/>
            <person name="Ueki K."/>
        </authorList>
    </citation>
    <scope>NUCLEOTIDE SEQUENCE [LARGE SCALE GENOMIC DNA]</scope>
    <source>
        <strain evidence="1 2">SN021</strain>
    </source>
</reference>
<proteinExistence type="predicted"/>
<dbReference type="KEGG" id="acel:acsn021_29300"/>
<name>A0A6S6R8S6_9FIRM</name>
<gene>
    <name evidence="1" type="ORF">acsn021_29300</name>
</gene>
<dbReference type="Proteomes" id="UP000515561">
    <property type="component" value="Chromosome"/>
</dbReference>
<sequence>MNKLQGFYALKESDLPTVRWFPYEKGMKLDKGILWTVRSAVTKGSDLHLPRKVGVTADEAANFAEELIEKLDREDLVLCYPYFIARKSGVLDIRGNRIVIEAVKDDLWNLVTYNKRNVTVLFEEGDIRFDGDEKFLTQEELLELIDYCVNIKKKWSNLLLNGKSLLLEWSFGMDSDLEHNGIGEPYLLFYELRTV</sequence>
<dbReference type="AlphaFoldDB" id="A0A6S6R8S6"/>
<accession>A0A6S6R8S6</accession>
<keyword evidence="2" id="KW-1185">Reference proteome</keyword>
<organism evidence="1 2">
    <name type="scientific">Anaerocolumna cellulosilytica</name>
    <dbReference type="NCBI Taxonomy" id="433286"/>
    <lineage>
        <taxon>Bacteria</taxon>
        <taxon>Bacillati</taxon>
        <taxon>Bacillota</taxon>
        <taxon>Clostridia</taxon>
        <taxon>Lachnospirales</taxon>
        <taxon>Lachnospiraceae</taxon>
        <taxon>Anaerocolumna</taxon>
    </lineage>
</organism>
<dbReference type="RefSeq" id="WP_184094193.1">
    <property type="nucleotide sequence ID" value="NZ_AP023367.1"/>
</dbReference>